<name>A0A2A2I2I6_9GAMM</name>
<dbReference type="EMBL" id="QEKQ01000007">
    <property type="protein sequence ID" value="PVY75302.1"/>
    <property type="molecule type" value="Genomic_DNA"/>
</dbReference>
<feature type="region of interest" description="Disordered" evidence="1">
    <location>
        <begin position="212"/>
        <end position="243"/>
    </location>
</feature>
<feature type="compositionally biased region" description="Polar residues" evidence="1">
    <location>
        <begin position="172"/>
        <end position="181"/>
    </location>
</feature>
<evidence type="ECO:0000256" key="1">
    <source>
        <dbReference type="SAM" id="MobiDB-lite"/>
    </source>
</evidence>
<proteinExistence type="predicted"/>
<protein>
    <submittedName>
        <fullName evidence="2">Organic solvent ABC transporter permease</fullName>
    </submittedName>
</protein>
<evidence type="ECO:0000313" key="4">
    <source>
        <dbReference type="Proteomes" id="UP000218332"/>
    </source>
</evidence>
<dbReference type="EMBL" id="NMPM01000072">
    <property type="protein sequence ID" value="PAV25233.1"/>
    <property type="molecule type" value="Genomic_DNA"/>
</dbReference>
<feature type="compositionally biased region" description="Acidic residues" evidence="1">
    <location>
        <begin position="232"/>
        <end position="243"/>
    </location>
</feature>
<sequence length="381" mass="42043">MIRTTLSLALALGLTGCVLDDSGDDGNAAATGQLTLGGIAGLNYDTQSQTGTTNDRGTFRYFEGENVTFRVGDLVVGESVPTDPIITPLEFLPETRQQLQQPLTNELGLLSHRPVEEQVVSNTTLLNITRFLMVMDEDQSTSEGSDLQITDRTLDQFRDLRQQLEEPIDFTVSASDFNQGGKQPDTNEEPDPGAERSPVNWVLERICFEPADSELCDDPPTPTEISNAPVAPEDDTERDPDVEYQDDLQQKRDRILGAQRSIGDVSESDAEDYLLRELDEITVDIANRYYLDTVTQTVSEGDESVREVTVLKVGGGIEIDRIEAISTNPSALTIHSTHAESGTVEYFVSGDAGTEVELIINFRPVGDYRWVQKPLRVVIEE</sequence>
<comment type="caution">
    <text evidence="2">The sequence shown here is derived from an EMBL/GenBank/DDBJ whole genome shotgun (WGS) entry which is preliminary data.</text>
</comment>
<keyword evidence="4" id="KW-1185">Reference proteome</keyword>
<dbReference type="OrthoDB" id="5592990at2"/>
<evidence type="ECO:0000313" key="5">
    <source>
        <dbReference type="Proteomes" id="UP000245887"/>
    </source>
</evidence>
<evidence type="ECO:0000313" key="2">
    <source>
        <dbReference type="EMBL" id="PAV25233.1"/>
    </source>
</evidence>
<dbReference type="RefSeq" id="WP_095611717.1">
    <property type="nucleotide sequence ID" value="NZ_NMPM01000072.1"/>
</dbReference>
<evidence type="ECO:0000313" key="3">
    <source>
        <dbReference type="EMBL" id="PVY75302.1"/>
    </source>
</evidence>
<organism evidence="2 4">
    <name type="scientific">Tamilnaduibacter salinus</name>
    <dbReference type="NCBI Taxonomy" id="1484056"/>
    <lineage>
        <taxon>Bacteria</taxon>
        <taxon>Pseudomonadati</taxon>
        <taxon>Pseudomonadota</taxon>
        <taxon>Gammaproteobacteria</taxon>
        <taxon>Pseudomonadales</taxon>
        <taxon>Marinobacteraceae</taxon>
        <taxon>Tamilnaduibacter</taxon>
    </lineage>
</organism>
<dbReference type="AlphaFoldDB" id="A0A2A2I2I6"/>
<feature type="region of interest" description="Disordered" evidence="1">
    <location>
        <begin position="168"/>
        <end position="197"/>
    </location>
</feature>
<reference evidence="2 4" key="1">
    <citation type="submission" date="2017-07" db="EMBL/GenBank/DDBJ databases">
        <title>Tamlnaduibacter salinus (Mi-7) genome sequencing.</title>
        <authorList>
            <person name="Verma A."/>
            <person name="Krishnamurthi S."/>
        </authorList>
    </citation>
    <scope>NUCLEOTIDE SEQUENCE [LARGE SCALE GENOMIC DNA]</scope>
    <source>
        <strain evidence="2 4">Mi-7</strain>
    </source>
</reference>
<reference evidence="3 5" key="2">
    <citation type="submission" date="2018-04" db="EMBL/GenBank/DDBJ databases">
        <title>Genomic Encyclopedia of Type Strains, Phase IV (KMG-IV): sequencing the most valuable type-strain genomes for metagenomic binning, comparative biology and taxonomic classification.</title>
        <authorList>
            <person name="Goeker M."/>
        </authorList>
    </citation>
    <scope>NUCLEOTIDE SEQUENCE [LARGE SCALE GENOMIC DNA]</scope>
    <source>
        <strain evidence="3 5">DSM 28688</strain>
    </source>
</reference>
<gene>
    <name evidence="3" type="ORF">C8D92_10719</name>
    <name evidence="2" type="ORF">CF392_12155</name>
</gene>
<accession>A0A2A2I2I6</accession>
<dbReference type="PROSITE" id="PS51257">
    <property type="entry name" value="PROKAR_LIPOPROTEIN"/>
    <property type="match status" value="1"/>
</dbReference>
<dbReference type="Proteomes" id="UP000245887">
    <property type="component" value="Unassembled WGS sequence"/>
</dbReference>
<dbReference type="Proteomes" id="UP000218332">
    <property type="component" value="Unassembled WGS sequence"/>
</dbReference>